<proteinExistence type="predicted"/>
<accession>A0A0F7WUH2</accession>
<sequence>MSFFCLFFLGFLGSFHCVAEDKGVDLFGVWDDNQITECDDSYMTEGREEVEKVVDA</sequence>
<dbReference type="EMBL" id="LN847067">
    <property type="protein sequence ID" value="CRI43206.1"/>
    <property type="molecule type" value="Genomic_DNA"/>
</dbReference>
<dbReference type="AlphaFoldDB" id="A0A0F7WUH2"/>
<reference evidence="1" key="1">
    <citation type="submission" date="2015-05" db="EMBL/GenBank/DDBJ databases">
        <authorList>
            <person name="Rattei Thomas"/>
        </authorList>
    </citation>
    <scope>NUCLEOTIDE SEQUENCE</scope>
    <source>
        <strain evidence="1">DC9</strain>
    </source>
</reference>
<name>A0A0F7WUH2_CHLPN</name>
<organism evidence="1">
    <name type="scientific">Chlamydia pneumoniae</name>
    <name type="common">Chlamydophila pneumoniae</name>
    <dbReference type="NCBI Taxonomy" id="83558"/>
    <lineage>
        <taxon>Bacteria</taxon>
        <taxon>Pseudomonadati</taxon>
        <taxon>Chlamydiota</taxon>
        <taxon>Chlamydiia</taxon>
        <taxon>Chlamydiales</taxon>
        <taxon>Chlamydiaceae</taxon>
        <taxon>Chlamydia/Chlamydophila group</taxon>
        <taxon>Chlamydia</taxon>
    </lineage>
</organism>
<gene>
    <name evidence="1" type="ORF">BN1224_DC9_CN_00120</name>
</gene>
<protein>
    <submittedName>
        <fullName evidence="1">Uncharacterized protein</fullName>
    </submittedName>
</protein>
<evidence type="ECO:0000313" key="1">
    <source>
        <dbReference type="EMBL" id="CRI43206.1"/>
    </source>
</evidence>